<protein>
    <submittedName>
        <fullName evidence="2">DUF262 domain-containing protein</fullName>
    </submittedName>
</protein>
<dbReference type="PANTHER" id="PTHR39639:SF1">
    <property type="entry name" value="DUF262 DOMAIN-CONTAINING PROTEIN"/>
    <property type="match status" value="1"/>
</dbReference>
<gene>
    <name evidence="2" type="ORF">PR017_23565</name>
</gene>
<dbReference type="RefSeq" id="WP_111222016.1">
    <property type="nucleotide sequence ID" value="NZ_CP117257.1"/>
</dbReference>
<evidence type="ECO:0000259" key="1">
    <source>
        <dbReference type="Pfam" id="PF03235"/>
    </source>
</evidence>
<dbReference type="PANTHER" id="PTHR39639">
    <property type="entry name" value="CHROMOSOME 16, WHOLE GENOME SHOTGUN SEQUENCE"/>
    <property type="match status" value="1"/>
</dbReference>
<dbReference type="InterPro" id="IPR004919">
    <property type="entry name" value="GmrSD_N"/>
</dbReference>
<reference evidence="3" key="2">
    <citation type="journal article" date="2023" name="MicrobiologyOpen">
        <title>Genomics of the tumorigenes clade of the family Rhizobiaceae and description of Rhizobium rhododendri sp. nov.</title>
        <authorList>
            <person name="Kuzmanovic N."/>
            <person name="diCenzo G.C."/>
            <person name="Bunk B."/>
            <person name="Sproeer C."/>
            <person name="Fruehling A."/>
            <person name="Neumann-Schaal M."/>
            <person name="Overmann J."/>
            <person name="Smalla K."/>
        </authorList>
    </citation>
    <scope>NUCLEOTIDE SEQUENCE [LARGE SCALE GENOMIC DNA]</scope>
    <source>
        <strain evidence="3">1078</strain>
        <plasmid evidence="3">pTi1078</plasmid>
    </source>
</reference>
<proteinExistence type="predicted"/>
<accession>A0AAF1KWY1</accession>
<reference evidence="2 3" key="1">
    <citation type="journal article" date="2018" name="Sci. Rep.">
        <title>Rhizobium tumorigenes sp. nov., a novel plant tumorigenic bacterium isolated from cane gall tumors on thornless blackberry.</title>
        <authorList>
            <person name="Kuzmanovi N."/>
            <person name="Smalla K."/>
            <person name="Gronow S."/>
            <person name="PuBawska J."/>
        </authorList>
    </citation>
    <scope>NUCLEOTIDE SEQUENCE [LARGE SCALE GENOMIC DNA]</scope>
    <source>
        <strain evidence="2 3">1078</strain>
    </source>
</reference>
<dbReference type="EMBL" id="CP117257">
    <property type="protein sequence ID" value="WFR98319.1"/>
    <property type="molecule type" value="Genomic_DNA"/>
</dbReference>
<keyword evidence="3" id="KW-1185">Reference proteome</keyword>
<dbReference type="Proteomes" id="UP000249499">
    <property type="component" value="Plasmid pTi1078"/>
</dbReference>
<sequence>MARSLTTQDISWFLDLNEKGQLDLNPPYQRKSVWSPRDKRYFIDTILNNYPAPPVFLHKSLSENGRATYHVVDGKQRLQTIIDFATNKVRIPDDFSDLNLQRKRWDDLERGTRERFWNYVLIVEMLPDTGDAALKNTFERINRNSRKLTEQEMRHARYDGWLISLAEAEAEKQEWKDFGIVTTARAKRMSDVQFISELIYILLKDAITGFDQDALNEFYAEYEDTSELPEFVEDDIMAKLERVKGHVRSLLALKGELRDQIKVQSHFYTLWAYFVLQEKRLLPIADFADKYESFLAQVSLAVANSLPASDGSEEGEVARQLILEYATNVRGASTDLAPRAKRQRSLTAVIHGLEAAPDENN</sequence>
<feature type="domain" description="GmrSD restriction endonucleases N-terminal" evidence="1">
    <location>
        <begin position="18"/>
        <end position="158"/>
    </location>
</feature>
<evidence type="ECO:0000313" key="2">
    <source>
        <dbReference type="EMBL" id="WFR98319.1"/>
    </source>
</evidence>
<dbReference type="KEGG" id="rtu:PR017_23565"/>
<dbReference type="Pfam" id="PF03235">
    <property type="entry name" value="GmrSD_N"/>
    <property type="match status" value="1"/>
</dbReference>
<dbReference type="AlphaFoldDB" id="A0AAF1KWY1"/>
<evidence type="ECO:0000313" key="3">
    <source>
        <dbReference type="Proteomes" id="UP000249499"/>
    </source>
</evidence>
<organism evidence="2 3">
    <name type="scientific">Rhizobium tumorigenes</name>
    <dbReference type="NCBI Taxonomy" id="2041385"/>
    <lineage>
        <taxon>Bacteria</taxon>
        <taxon>Pseudomonadati</taxon>
        <taxon>Pseudomonadota</taxon>
        <taxon>Alphaproteobacteria</taxon>
        <taxon>Hyphomicrobiales</taxon>
        <taxon>Rhizobiaceae</taxon>
        <taxon>Rhizobium/Agrobacterium group</taxon>
        <taxon>Rhizobium</taxon>
    </lineage>
</organism>
<geneLocation type="plasmid" evidence="2 3">
    <name>pTi1078</name>
</geneLocation>
<name>A0AAF1KWY1_9HYPH</name>
<keyword evidence="2" id="KW-0614">Plasmid</keyword>